<dbReference type="EMBL" id="JAUHQA010000001">
    <property type="protein sequence ID" value="MDN4479868.1"/>
    <property type="molecule type" value="Genomic_DNA"/>
</dbReference>
<dbReference type="RefSeq" id="WP_301141098.1">
    <property type="nucleotide sequence ID" value="NZ_JAUHQA010000001.1"/>
</dbReference>
<evidence type="ECO:0000256" key="1">
    <source>
        <dbReference type="SAM" id="Phobius"/>
    </source>
</evidence>
<feature type="transmembrane region" description="Helical" evidence="1">
    <location>
        <begin position="44"/>
        <end position="67"/>
    </location>
</feature>
<feature type="transmembrane region" description="Helical" evidence="1">
    <location>
        <begin position="168"/>
        <end position="186"/>
    </location>
</feature>
<name>A0ABT8GEK5_9MICO</name>
<dbReference type="Proteomes" id="UP001172708">
    <property type="component" value="Unassembled WGS sequence"/>
</dbReference>
<accession>A0ABT8GEK5</accession>
<gene>
    <name evidence="2" type="ORF">QQX02_02890</name>
</gene>
<evidence type="ECO:0000313" key="2">
    <source>
        <dbReference type="EMBL" id="MDN4479868.1"/>
    </source>
</evidence>
<comment type="caution">
    <text evidence="2">The sequence shown here is derived from an EMBL/GenBank/DDBJ whole genome shotgun (WGS) entry which is preliminary data.</text>
</comment>
<feature type="transmembrane region" description="Helical" evidence="1">
    <location>
        <begin position="88"/>
        <end position="115"/>
    </location>
</feature>
<keyword evidence="3" id="KW-1185">Reference proteome</keyword>
<keyword evidence="1" id="KW-0472">Membrane</keyword>
<feature type="transmembrane region" description="Helical" evidence="1">
    <location>
        <begin position="12"/>
        <end position="38"/>
    </location>
</feature>
<organism evidence="2 3">
    <name type="scientific">Demequina muriae</name>
    <dbReference type="NCBI Taxonomy" id="3051664"/>
    <lineage>
        <taxon>Bacteria</taxon>
        <taxon>Bacillati</taxon>
        <taxon>Actinomycetota</taxon>
        <taxon>Actinomycetes</taxon>
        <taxon>Micrococcales</taxon>
        <taxon>Demequinaceae</taxon>
        <taxon>Demequina</taxon>
    </lineage>
</organism>
<sequence length="224" mass="24031">MNDSFQRAFETVTGMAYVILMTNILVGIPVLPIVLLYATTDLGFSWHALLVLMPFVAPLFAAAFGVMTRFSDTGQTTVIRTFIATLRATFRPALIVGVTATAVLAIVIIDVGIVWESRWGALVIPILATIGVVTLITSLTVLVALAVEPEARLRLAWKASLALAVRRWYLSALSLVVLSVFAGFAIQQPALGLGLALTPALYLVWANARYSLRPVLPPVMAPAA</sequence>
<keyword evidence="1" id="KW-0812">Transmembrane</keyword>
<reference evidence="2" key="1">
    <citation type="submission" date="2023-06" db="EMBL/GenBank/DDBJ databases">
        <title>Egi l300058.</title>
        <authorList>
            <person name="Gao L."/>
            <person name="Fang B.-Z."/>
            <person name="Li W.-J."/>
        </authorList>
    </citation>
    <scope>NUCLEOTIDE SEQUENCE</scope>
    <source>
        <strain evidence="2">EGI L300058</strain>
    </source>
</reference>
<keyword evidence="1" id="KW-1133">Transmembrane helix</keyword>
<evidence type="ECO:0000313" key="3">
    <source>
        <dbReference type="Proteomes" id="UP001172708"/>
    </source>
</evidence>
<feature type="transmembrane region" description="Helical" evidence="1">
    <location>
        <begin position="121"/>
        <end position="147"/>
    </location>
</feature>
<proteinExistence type="predicted"/>
<protein>
    <submittedName>
        <fullName evidence="2">Ferredoxin-NADPH reductase</fullName>
    </submittedName>
</protein>